<keyword evidence="10" id="KW-0010">Activator</keyword>
<evidence type="ECO:0000256" key="14">
    <source>
        <dbReference type="SAM" id="MobiDB-lite"/>
    </source>
</evidence>
<evidence type="ECO:0000313" key="15">
    <source>
        <dbReference type="EMBL" id="EGW34849.1"/>
    </source>
</evidence>
<keyword evidence="9" id="KW-0805">Transcription regulation</keyword>
<evidence type="ECO:0000256" key="8">
    <source>
        <dbReference type="ARBA" id="ARBA00022895"/>
    </source>
</evidence>
<evidence type="ECO:0000256" key="9">
    <source>
        <dbReference type="ARBA" id="ARBA00023015"/>
    </source>
</evidence>
<feature type="compositionally biased region" description="Basic and acidic residues" evidence="14">
    <location>
        <begin position="14"/>
        <end position="23"/>
    </location>
</feature>
<evidence type="ECO:0000256" key="7">
    <source>
        <dbReference type="ARBA" id="ARBA00022694"/>
    </source>
</evidence>
<dbReference type="FunCoup" id="G3AF61">
    <property type="interactions" value="25"/>
</dbReference>
<feature type="compositionally biased region" description="Basic and acidic residues" evidence="14">
    <location>
        <begin position="83"/>
        <end position="99"/>
    </location>
</feature>
<dbReference type="HOGENOM" id="CLU_151420_0_0_1"/>
<feature type="region of interest" description="Disordered" evidence="14">
    <location>
        <begin position="83"/>
        <end position="107"/>
    </location>
</feature>
<dbReference type="OMA" id="QDHLNIF"/>
<dbReference type="EMBL" id="GL996499">
    <property type="protein sequence ID" value="EGW34849.1"/>
    <property type="molecule type" value="Genomic_DNA"/>
</dbReference>
<evidence type="ECO:0000256" key="11">
    <source>
        <dbReference type="ARBA" id="ARBA00023163"/>
    </source>
</evidence>
<evidence type="ECO:0000256" key="4">
    <source>
        <dbReference type="ARBA" id="ARBA00011534"/>
    </source>
</evidence>
<keyword evidence="8" id="KW-0779">Telomere</keyword>
<dbReference type="InterPro" id="IPR014849">
    <property type="entry name" value="EKC/KEOPS_Gon7"/>
</dbReference>
<keyword evidence="7" id="KW-0819">tRNA processing</keyword>
<dbReference type="InParanoid" id="G3AF61"/>
<dbReference type="KEGG" id="spaa:SPAPADRAFT_57942"/>
<evidence type="ECO:0000256" key="1">
    <source>
        <dbReference type="ARBA" id="ARBA00004123"/>
    </source>
</evidence>
<dbReference type="Pfam" id="PF08738">
    <property type="entry name" value="Gon7"/>
    <property type="match status" value="1"/>
</dbReference>
<evidence type="ECO:0000313" key="16">
    <source>
        <dbReference type="Proteomes" id="UP000000709"/>
    </source>
</evidence>
<protein>
    <recommendedName>
        <fullName evidence="5">EKC/KEOPS complex subunit GON7</fullName>
    </recommendedName>
</protein>
<evidence type="ECO:0000256" key="12">
    <source>
        <dbReference type="ARBA" id="ARBA00023242"/>
    </source>
</evidence>
<organism evidence="16">
    <name type="scientific">Spathaspora passalidarum (strain NRRL Y-27907 / 11-Y1)</name>
    <dbReference type="NCBI Taxonomy" id="619300"/>
    <lineage>
        <taxon>Eukaryota</taxon>
        <taxon>Fungi</taxon>
        <taxon>Dikarya</taxon>
        <taxon>Ascomycota</taxon>
        <taxon>Saccharomycotina</taxon>
        <taxon>Pichiomycetes</taxon>
        <taxon>Debaryomycetaceae</taxon>
        <taxon>Spathaspora</taxon>
    </lineage>
</organism>
<gene>
    <name evidence="15" type="ORF">SPAPADRAFT_57942</name>
</gene>
<evidence type="ECO:0000256" key="6">
    <source>
        <dbReference type="ARBA" id="ARBA00022454"/>
    </source>
</evidence>
<sequence>MALIPTATYQAPDIPHREFHPGDGPHTTSGTTTQISDHVINAGGEDRDKPTPHKDTPMGNLRAQLTTLQDQLNVFLTERMKLDKQGKSNEQELERKILDEAEDEEED</sequence>
<proteinExistence type="inferred from homology"/>
<dbReference type="GeneID" id="18872260"/>
<reference evidence="15 16" key="1">
    <citation type="journal article" date="2011" name="Proc. Natl. Acad. Sci. U.S.A.">
        <title>Comparative genomics of xylose-fermenting fungi for enhanced biofuel production.</title>
        <authorList>
            <person name="Wohlbach D.J."/>
            <person name="Kuo A."/>
            <person name="Sato T.K."/>
            <person name="Potts K.M."/>
            <person name="Salamov A.A."/>
            <person name="LaButti K.M."/>
            <person name="Sun H."/>
            <person name="Clum A."/>
            <person name="Pangilinan J.L."/>
            <person name="Lindquist E.A."/>
            <person name="Lucas S."/>
            <person name="Lapidus A."/>
            <person name="Jin M."/>
            <person name="Gunawan C."/>
            <person name="Balan V."/>
            <person name="Dale B.E."/>
            <person name="Jeffries T.W."/>
            <person name="Zinkel R."/>
            <person name="Barry K.W."/>
            <person name="Grigoriev I.V."/>
            <person name="Gasch A.P."/>
        </authorList>
    </citation>
    <scope>NUCLEOTIDE SEQUENCE [LARGE SCALE GENOMIC DNA]</scope>
    <source>
        <strain evidence="16">NRRL Y-27907 / 11-Y1</strain>
    </source>
</reference>
<comment type="subunit">
    <text evidence="4">Component of the EKC/KEOPS complex composed of at least BUD32, CGI121, GON7, KAE1 and PCC1; the whole complex dimerizes.</text>
</comment>
<dbReference type="STRING" id="619300.G3AF61"/>
<keyword evidence="16" id="KW-1185">Reference proteome</keyword>
<comment type="similarity">
    <text evidence="3">Belongs to the GON7 family.</text>
</comment>
<keyword evidence="6" id="KW-0158">Chromosome</keyword>
<evidence type="ECO:0000256" key="10">
    <source>
        <dbReference type="ARBA" id="ARBA00023159"/>
    </source>
</evidence>
<dbReference type="RefSeq" id="XP_007372261.1">
    <property type="nucleotide sequence ID" value="XM_007372199.1"/>
</dbReference>
<dbReference type="GO" id="GO:0005634">
    <property type="term" value="C:nucleus"/>
    <property type="evidence" value="ECO:0007669"/>
    <property type="project" value="UniProtKB-SubCell"/>
</dbReference>
<dbReference type="GO" id="GO:0008033">
    <property type="term" value="P:tRNA processing"/>
    <property type="evidence" value="ECO:0007669"/>
    <property type="project" value="UniProtKB-KW"/>
</dbReference>
<accession>G3AF61</accession>
<name>G3AF61_SPAPN</name>
<evidence type="ECO:0000256" key="5">
    <source>
        <dbReference type="ARBA" id="ARBA00019746"/>
    </source>
</evidence>
<evidence type="ECO:0000256" key="2">
    <source>
        <dbReference type="ARBA" id="ARBA00004574"/>
    </source>
</evidence>
<feature type="compositionally biased region" description="Basic and acidic residues" evidence="14">
    <location>
        <begin position="44"/>
        <end position="56"/>
    </location>
</feature>
<comment type="function">
    <text evidence="13">Component of the EKC/KEOPS complex that is required for the formation of a threonylcarbamoyl group on adenosine at position 37 (t(6)A37) in tRNAs that read codons beginning with adenine. The complex is probably involved in the transfer of the threonylcarbamoyl moiety of threonylcarbamoyl-AMP (TC-AMP) to the N6 group of A37. GON7 likely plays a supporting role to the catalytic subunit KAE1 in the complex. The EKC/KEOPS complex also promotes both telomere uncapping and telomere elongation. The complex is required for efficient recruitment of transcriptional coactivators.</text>
</comment>
<dbReference type="eggNOG" id="ENOG502S429">
    <property type="taxonomic scope" value="Eukaryota"/>
</dbReference>
<comment type="subcellular location">
    <subcellularLocation>
        <location evidence="2">Chromosome</location>
        <location evidence="2">Telomere</location>
    </subcellularLocation>
    <subcellularLocation>
        <location evidence="1">Nucleus</location>
    </subcellularLocation>
</comment>
<dbReference type="Proteomes" id="UP000000709">
    <property type="component" value="Unassembled WGS sequence"/>
</dbReference>
<feature type="region of interest" description="Disordered" evidence="14">
    <location>
        <begin position="1"/>
        <end position="59"/>
    </location>
</feature>
<feature type="compositionally biased region" description="Polar residues" evidence="14">
    <location>
        <begin position="26"/>
        <end position="36"/>
    </location>
</feature>
<evidence type="ECO:0000256" key="13">
    <source>
        <dbReference type="ARBA" id="ARBA00025393"/>
    </source>
</evidence>
<keyword evidence="12" id="KW-0539">Nucleus</keyword>
<evidence type="ECO:0000256" key="3">
    <source>
        <dbReference type="ARBA" id="ARBA00008529"/>
    </source>
</evidence>
<dbReference type="AlphaFoldDB" id="G3AF61"/>
<dbReference type="GO" id="GO:0000781">
    <property type="term" value="C:chromosome, telomeric region"/>
    <property type="evidence" value="ECO:0007669"/>
    <property type="project" value="UniProtKB-SubCell"/>
</dbReference>
<keyword evidence="11" id="KW-0804">Transcription</keyword>